<dbReference type="EMBL" id="FYAH01000001">
    <property type="protein sequence ID" value="SMY15579.1"/>
    <property type="molecule type" value="Genomic_DNA"/>
</dbReference>
<evidence type="ECO:0000313" key="2">
    <source>
        <dbReference type="Proteomes" id="UP000196485"/>
    </source>
</evidence>
<sequence>MSLEQQIGALVKASENLTGAVNGKIGEIDKHLEVNTAKVDQELAKIQTKLPRIIITKNQVLNLDADTGLPTGMAIHSKVTVTEYMTISGSNMKPAEQLALLQEMETDMNTNLRKTSHYRQGFKILKMSWVDSPTWLAFPHAADDPNLSSIPVNTFLTLGAFVKVLTGNLNHSWATGSQLGKWVFSNTKLNPAGFGCYANLHPIPGSPSGEVLVALPAAITGHIDSPAQWFPNINLG</sequence>
<evidence type="ECO:0000313" key="1">
    <source>
        <dbReference type="EMBL" id="SMY15579.1"/>
    </source>
</evidence>
<evidence type="ECO:0008006" key="3">
    <source>
        <dbReference type="Google" id="ProtNLM"/>
    </source>
</evidence>
<keyword evidence="2" id="KW-1185">Reference proteome</keyword>
<organism evidence="1 2">
    <name type="scientific">Photobacterium aquimaris</name>
    <dbReference type="NCBI Taxonomy" id="512643"/>
    <lineage>
        <taxon>Bacteria</taxon>
        <taxon>Pseudomonadati</taxon>
        <taxon>Pseudomonadota</taxon>
        <taxon>Gammaproteobacteria</taxon>
        <taxon>Vibrionales</taxon>
        <taxon>Vibrionaceae</taxon>
        <taxon>Photobacterium</taxon>
    </lineage>
</organism>
<name>A0A1Y6KTS5_9GAMM</name>
<proteinExistence type="predicted"/>
<accession>A0A1Y6KTS5</accession>
<dbReference type="AlphaFoldDB" id="A0A1Y6KTS5"/>
<dbReference type="Proteomes" id="UP000196485">
    <property type="component" value="Unassembled WGS sequence"/>
</dbReference>
<protein>
    <recommendedName>
        <fullName evidence="3">Phage tail protein</fullName>
    </recommendedName>
</protein>
<dbReference type="RefSeq" id="WP_087819795.1">
    <property type="nucleotide sequence ID" value="NZ_FYAH01000001.1"/>
</dbReference>
<reference evidence="2" key="1">
    <citation type="submission" date="2017-06" db="EMBL/GenBank/DDBJ databases">
        <authorList>
            <person name="Rodrigo-Torres L."/>
            <person name="Arahal R. D."/>
            <person name="Lucena T."/>
        </authorList>
    </citation>
    <scope>NUCLEOTIDE SEQUENCE [LARGE SCALE GENOMIC DNA]</scope>
    <source>
        <strain evidence="2">type strain: CECT 9192</strain>
    </source>
</reference>
<gene>
    <name evidence="1" type="ORF">PAQU9191_00802</name>
</gene>